<dbReference type="Proteomes" id="UP000275078">
    <property type="component" value="Unassembled WGS sequence"/>
</dbReference>
<evidence type="ECO:0000313" key="2">
    <source>
        <dbReference type="EMBL" id="RPA70875.1"/>
    </source>
</evidence>
<feature type="region of interest" description="Disordered" evidence="1">
    <location>
        <begin position="129"/>
        <end position="150"/>
    </location>
</feature>
<keyword evidence="3" id="KW-1185">Reference proteome</keyword>
<feature type="region of interest" description="Disordered" evidence="1">
    <location>
        <begin position="47"/>
        <end position="115"/>
    </location>
</feature>
<accession>A0A3N4H7R1</accession>
<organism evidence="2 3">
    <name type="scientific">Ascobolus immersus RN42</name>
    <dbReference type="NCBI Taxonomy" id="1160509"/>
    <lineage>
        <taxon>Eukaryota</taxon>
        <taxon>Fungi</taxon>
        <taxon>Dikarya</taxon>
        <taxon>Ascomycota</taxon>
        <taxon>Pezizomycotina</taxon>
        <taxon>Pezizomycetes</taxon>
        <taxon>Pezizales</taxon>
        <taxon>Ascobolaceae</taxon>
        <taxon>Ascobolus</taxon>
    </lineage>
</organism>
<feature type="compositionally biased region" description="Polar residues" evidence="1">
    <location>
        <begin position="73"/>
        <end position="100"/>
    </location>
</feature>
<dbReference type="AlphaFoldDB" id="A0A3N4H7R1"/>
<name>A0A3N4H7R1_ASCIM</name>
<proteinExistence type="predicted"/>
<feature type="region of interest" description="Disordered" evidence="1">
    <location>
        <begin position="1"/>
        <end position="22"/>
    </location>
</feature>
<reference evidence="2 3" key="1">
    <citation type="journal article" date="2018" name="Nat. Ecol. Evol.">
        <title>Pezizomycetes genomes reveal the molecular basis of ectomycorrhizal truffle lifestyle.</title>
        <authorList>
            <person name="Murat C."/>
            <person name="Payen T."/>
            <person name="Noel B."/>
            <person name="Kuo A."/>
            <person name="Morin E."/>
            <person name="Chen J."/>
            <person name="Kohler A."/>
            <person name="Krizsan K."/>
            <person name="Balestrini R."/>
            <person name="Da Silva C."/>
            <person name="Montanini B."/>
            <person name="Hainaut M."/>
            <person name="Levati E."/>
            <person name="Barry K.W."/>
            <person name="Belfiori B."/>
            <person name="Cichocki N."/>
            <person name="Clum A."/>
            <person name="Dockter R.B."/>
            <person name="Fauchery L."/>
            <person name="Guy J."/>
            <person name="Iotti M."/>
            <person name="Le Tacon F."/>
            <person name="Lindquist E.A."/>
            <person name="Lipzen A."/>
            <person name="Malagnac F."/>
            <person name="Mello A."/>
            <person name="Molinier V."/>
            <person name="Miyauchi S."/>
            <person name="Poulain J."/>
            <person name="Riccioni C."/>
            <person name="Rubini A."/>
            <person name="Sitrit Y."/>
            <person name="Splivallo R."/>
            <person name="Traeger S."/>
            <person name="Wang M."/>
            <person name="Zifcakova L."/>
            <person name="Wipf D."/>
            <person name="Zambonelli A."/>
            <person name="Paolocci F."/>
            <person name="Nowrousian M."/>
            <person name="Ottonello S."/>
            <person name="Baldrian P."/>
            <person name="Spatafora J.W."/>
            <person name="Henrissat B."/>
            <person name="Nagy L.G."/>
            <person name="Aury J.M."/>
            <person name="Wincker P."/>
            <person name="Grigoriev I.V."/>
            <person name="Bonfante P."/>
            <person name="Martin F.M."/>
        </authorList>
    </citation>
    <scope>NUCLEOTIDE SEQUENCE [LARGE SCALE GENOMIC DNA]</scope>
    <source>
        <strain evidence="2 3">RN42</strain>
    </source>
</reference>
<feature type="compositionally biased region" description="Basic and acidic residues" evidence="1">
    <location>
        <begin position="101"/>
        <end position="115"/>
    </location>
</feature>
<sequence>MMTDNELPSQKKRYRDPNDPELSEVQGLSAFIRYRAAKNRAAAKARYEARSEQAVNPPNPISRRAAKRARYENITSSSLQSTKASNDIETASSKQELTINTKEKSSSKMPQETKQERIARLKAALAAELTDPDEDIPDAPAVQNKEKGIKRTILENDPDLIAYSDDESTEIESK</sequence>
<evidence type="ECO:0000256" key="1">
    <source>
        <dbReference type="SAM" id="MobiDB-lite"/>
    </source>
</evidence>
<dbReference type="EMBL" id="ML120027">
    <property type="protein sequence ID" value="RPA70875.1"/>
    <property type="molecule type" value="Genomic_DNA"/>
</dbReference>
<protein>
    <submittedName>
        <fullName evidence="2">Uncharacterized protein</fullName>
    </submittedName>
</protein>
<evidence type="ECO:0000313" key="3">
    <source>
        <dbReference type="Proteomes" id="UP000275078"/>
    </source>
</evidence>
<gene>
    <name evidence="2" type="ORF">BJ508DRAFT_316129</name>
</gene>